<gene>
    <name evidence="4" type="primary">TCP11L2</name>
</gene>
<feature type="compositionally biased region" description="Low complexity" evidence="2">
    <location>
        <begin position="37"/>
        <end position="55"/>
    </location>
</feature>
<evidence type="ECO:0000313" key="4">
    <source>
        <dbReference type="RefSeq" id="XP_032349316.1"/>
    </source>
</evidence>
<organism evidence="3 4">
    <name type="scientific">Camelus ferus</name>
    <name type="common">Wild bactrian camel</name>
    <name type="synonym">Camelus bactrianus ferus</name>
    <dbReference type="NCBI Taxonomy" id="419612"/>
    <lineage>
        <taxon>Eukaryota</taxon>
        <taxon>Metazoa</taxon>
        <taxon>Chordata</taxon>
        <taxon>Craniata</taxon>
        <taxon>Vertebrata</taxon>
        <taxon>Euteleostomi</taxon>
        <taxon>Mammalia</taxon>
        <taxon>Eutheria</taxon>
        <taxon>Laurasiatheria</taxon>
        <taxon>Artiodactyla</taxon>
        <taxon>Tylopoda</taxon>
        <taxon>Camelidae</taxon>
        <taxon>Camelus</taxon>
    </lineage>
</organism>
<dbReference type="PANTHER" id="PTHR12832:SF17">
    <property type="entry name" value="T-COMPLEX PROTEIN 11-LIKE PROTEIN 2"/>
    <property type="match status" value="1"/>
</dbReference>
<feature type="compositionally biased region" description="Basic and acidic residues" evidence="2">
    <location>
        <begin position="1"/>
        <end position="11"/>
    </location>
</feature>
<evidence type="ECO:0000256" key="1">
    <source>
        <dbReference type="ARBA" id="ARBA00010954"/>
    </source>
</evidence>
<keyword evidence="3" id="KW-1185">Reference proteome</keyword>
<dbReference type="InterPro" id="IPR008862">
    <property type="entry name" value="Tcp11"/>
</dbReference>
<sequence>MPFNGEKHCVGEDQPSDSDSSRFSESMASLSDCECSRQSFTSDSSSKSSSPASTSPPRVVTFDEVMAATRNLSNMTLAHEIAVNENFQLKQDALPESSLAGRVRHIVHQAFWDVLESELNAEPPEYEHAIKLFEEIREILLSFLTPGGNRLRNQICEVLDTDLIRQQAEHSTVDIQGLSNYVISTMGKLCAPVRDDDIRELKATGNVVEVLRQIFHVLDLMKMDMVNFTIRSLRPYLQRQLVDYERTKFQEILEETPKKRIQLYMKSLLCLPSPQKCMPPVPGGLTVIQQELEVLGCQYANIVNLNKQVYGPFYANILRKLLFGVEALRKAEASSSTN</sequence>
<evidence type="ECO:0000313" key="3">
    <source>
        <dbReference type="Proteomes" id="UP000694856"/>
    </source>
</evidence>
<dbReference type="GO" id="GO:0007165">
    <property type="term" value="P:signal transduction"/>
    <property type="evidence" value="ECO:0007669"/>
    <property type="project" value="TreeGrafter"/>
</dbReference>
<feature type="region of interest" description="Disordered" evidence="2">
    <location>
        <begin position="1"/>
        <end position="25"/>
    </location>
</feature>
<proteinExistence type="inferred from homology"/>
<evidence type="ECO:0000256" key="2">
    <source>
        <dbReference type="SAM" id="MobiDB-lite"/>
    </source>
</evidence>
<dbReference type="AlphaFoldDB" id="A0A8B8U3Z8"/>
<dbReference type="Proteomes" id="UP000694856">
    <property type="component" value="Chromosome 12"/>
</dbReference>
<feature type="region of interest" description="Disordered" evidence="2">
    <location>
        <begin position="37"/>
        <end position="57"/>
    </location>
</feature>
<dbReference type="PANTHER" id="PTHR12832">
    <property type="entry name" value="TESTIS-SPECIFIC PROTEIN PBS13 T-COMPLEX 11"/>
    <property type="match status" value="1"/>
</dbReference>
<dbReference type="RefSeq" id="XP_032349316.1">
    <property type="nucleotide sequence ID" value="XM_032493425.1"/>
</dbReference>
<dbReference type="GeneID" id="102522532"/>
<dbReference type="CTD" id="255394"/>
<protein>
    <submittedName>
        <fullName evidence="4">T-complex protein 11-like protein 2 isoform X3</fullName>
    </submittedName>
</protein>
<comment type="similarity">
    <text evidence="1">Belongs to the TCP11 family.</text>
</comment>
<dbReference type="Pfam" id="PF05794">
    <property type="entry name" value="Tcp11"/>
    <property type="match status" value="2"/>
</dbReference>
<name>A0A8B8U3Z8_CAMFR</name>
<accession>A0A8B8U3Z8</accession>
<reference evidence="4" key="1">
    <citation type="submission" date="2025-08" db="UniProtKB">
        <authorList>
            <consortium name="RefSeq"/>
        </authorList>
    </citation>
    <scope>IDENTIFICATION</scope>
    <source>
        <tissue evidence="4">Ear skin</tissue>
    </source>
</reference>